<proteinExistence type="predicted"/>
<dbReference type="EC" id="3.1.1.84" evidence="4"/>
<dbReference type="OrthoDB" id="9806163at2"/>
<gene>
    <name evidence="4" type="primary">cocE</name>
    <name evidence="4" type="ORF">AQS8620_02909</name>
</gene>
<protein>
    <submittedName>
        <fullName evidence="4">Cocaine esterase</fullName>
        <ecNumber evidence="4">3.1.1.84</ecNumber>
    </submittedName>
</protein>
<dbReference type="SUPFAM" id="SSF49785">
    <property type="entry name" value="Galactose-binding domain-like"/>
    <property type="match status" value="1"/>
</dbReference>
<dbReference type="Proteomes" id="UP000193862">
    <property type="component" value="Unassembled WGS sequence"/>
</dbReference>
<name>A0A1Y5TJR3_9RHOB</name>
<dbReference type="RefSeq" id="WP_085837715.1">
    <property type="nucleotide sequence ID" value="NZ_FWFS01000011.1"/>
</dbReference>
<reference evidence="4 5" key="1">
    <citation type="submission" date="2017-03" db="EMBL/GenBank/DDBJ databases">
        <authorList>
            <person name="Afonso C.L."/>
            <person name="Miller P.J."/>
            <person name="Scott M.A."/>
            <person name="Spackman E."/>
            <person name="Goraichik I."/>
            <person name="Dimitrov K.M."/>
            <person name="Suarez D.L."/>
            <person name="Swayne D.E."/>
        </authorList>
    </citation>
    <scope>NUCLEOTIDE SEQUENCE [LARGE SCALE GENOMIC DNA]</scope>
    <source>
        <strain evidence="4 5">CECT 8620</strain>
    </source>
</reference>
<dbReference type="EMBL" id="FWFS01000011">
    <property type="protein sequence ID" value="SLN63585.1"/>
    <property type="molecule type" value="Genomic_DNA"/>
</dbReference>
<evidence type="ECO:0000259" key="3">
    <source>
        <dbReference type="SMART" id="SM00939"/>
    </source>
</evidence>
<feature type="region of interest" description="Disordered" evidence="2">
    <location>
        <begin position="394"/>
        <end position="416"/>
    </location>
</feature>
<dbReference type="NCBIfam" id="TIGR00976">
    <property type="entry name" value="CocE_NonD"/>
    <property type="match status" value="1"/>
</dbReference>
<dbReference type="PANTHER" id="PTHR43056">
    <property type="entry name" value="PEPTIDASE S9 PROLYL OLIGOPEPTIDASE"/>
    <property type="match status" value="1"/>
</dbReference>
<dbReference type="PANTHER" id="PTHR43056:SF10">
    <property type="entry name" value="COCE_NOND FAMILY, PUTATIVE (AFU_ORTHOLOGUE AFUA_7G00600)-RELATED"/>
    <property type="match status" value="1"/>
</dbReference>
<organism evidence="4 5">
    <name type="scientific">Aquimixticola soesokkakensis</name>
    <dbReference type="NCBI Taxonomy" id="1519096"/>
    <lineage>
        <taxon>Bacteria</taxon>
        <taxon>Pseudomonadati</taxon>
        <taxon>Pseudomonadota</taxon>
        <taxon>Alphaproteobacteria</taxon>
        <taxon>Rhodobacterales</taxon>
        <taxon>Paracoccaceae</taxon>
        <taxon>Aquimixticola</taxon>
    </lineage>
</organism>
<dbReference type="AlphaFoldDB" id="A0A1Y5TJR3"/>
<dbReference type="Gene3D" id="2.60.120.260">
    <property type="entry name" value="Galactose-binding domain-like"/>
    <property type="match status" value="1"/>
</dbReference>
<evidence type="ECO:0000256" key="2">
    <source>
        <dbReference type="SAM" id="MobiDB-lite"/>
    </source>
</evidence>
<dbReference type="Pfam" id="PF02129">
    <property type="entry name" value="Peptidase_S15"/>
    <property type="match status" value="1"/>
</dbReference>
<dbReference type="InterPro" id="IPR000383">
    <property type="entry name" value="Xaa-Pro-like_dom"/>
</dbReference>
<dbReference type="InterPro" id="IPR008979">
    <property type="entry name" value="Galactose-bd-like_sf"/>
</dbReference>
<dbReference type="InterPro" id="IPR050585">
    <property type="entry name" value="Xaa-Pro_dipeptidyl-ppase/CocE"/>
</dbReference>
<sequence>MSQCFTLLDAVEVPMRDGVTLVTDIWLPEGAGPWPVVLQRTPYRRDDPVGAQHIAALEFQSAMRRGYVVVVQDTRGRFASGGDFDPFTHEGHDGADTIAWLRAQSFCDGRVAMFGASYVGATQVLAAGQQPEGLVALAPHLTSLSHGDGWMYRGAATELGFLMLWIIEALAPPDLARRIDALDPATADHLRGFLSQATSDPAAAFARLPVLGADLVALAPYAQGWFDATRARSSGEDAIAATSNVDAAPPMLVSGGWNDIFVEGSIALFERARARYARAEDVPDRLILGPWSHGNPGDWQGDLWLGPTASTVDLAAQQIDFFDAVLAGRPADLPLVRYFRSGSNSWHCAADWPLPQTQEQVLHLEGSRLSRQKPAQDWHRSYLSDPLDPVPTTGGATFLPGLRQGRNSGPKDQSRVEAREDVLVFTSAPLEADLDITGLVRVRLKVQSDAPTCDWTARLCKVDDAGTSVGLVDGIYRWDNIKGAQVAQDVTVRLGHISHLVAAGHRLRLQVASSNFPRFDRNPQSTIPAPQATAGDCRTARQTVLGGPFAGSVLILPVIENAG</sequence>
<feature type="domain" description="Xaa-Pro dipeptidyl-peptidase C-terminal" evidence="3">
    <location>
        <begin position="319"/>
        <end position="555"/>
    </location>
</feature>
<dbReference type="InterPro" id="IPR029058">
    <property type="entry name" value="AB_hydrolase_fold"/>
</dbReference>
<dbReference type="SMART" id="SM00939">
    <property type="entry name" value="PepX_C"/>
    <property type="match status" value="1"/>
</dbReference>
<evidence type="ECO:0000256" key="1">
    <source>
        <dbReference type="ARBA" id="ARBA00022801"/>
    </source>
</evidence>
<evidence type="ECO:0000313" key="4">
    <source>
        <dbReference type="EMBL" id="SLN63585.1"/>
    </source>
</evidence>
<keyword evidence="1 4" id="KW-0378">Hydrolase</keyword>
<dbReference type="InterPro" id="IPR005674">
    <property type="entry name" value="CocE/Ser_esterase"/>
</dbReference>
<dbReference type="SUPFAM" id="SSF53474">
    <property type="entry name" value="alpha/beta-Hydrolases"/>
    <property type="match status" value="1"/>
</dbReference>
<dbReference type="Pfam" id="PF08530">
    <property type="entry name" value="PepX_C"/>
    <property type="match status" value="1"/>
</dbReference>
<keyword evidence="5" id="KW-1185">Reference proteome</keyword>
<evidence type="ECO:0000313" key="5">
    <source>
        <dbReference type="Proteomes" id="UP000193862"/>
    </source>
</evidence>
<accession>A0A1Y5TJR3</accession>
<dbReference type="Gene3D" id="3.40.50.1820">
    <property type="entry name" value="alpha/beta hydrolase"/>
    <property type="match status" value="1"/>
</dbReference>
<dbReference type="Gene3D" id="1.10.3020.10">
    <property type="entry name" value="alpha-amino acid ester hydrolase ( Helical cap domain)"/>
    <property type="match status" value="1"/>
</dbReference>
<dbReference type="InterPro" id="IPR013736">
    <property type="entry name" value="Xaa-Pro_dipept_C"/>
</dbReference>
<dbReference type="GO" id="GO:0008239">
    <property type="term" value="F:dipeptidyl-peptidase activity"/>
    <property type="evidence" value="ECO:0007669"/>
    <property type="project" value="InterPro"/>
</dbReference>